<evidence type="ECO:0000313" key="10">
    <source>
        <dbReference type="Ensembl" id="ENSMUSP00000088184.5"/>
    </source>
</evidence>
<dbReference type="DNASU" id="18685"/>
<evidence type="ECO:0000256" key="6">
    <source>
        <dbReference type="SAM" id="MobiDB-lite"/>
    </source>
</evidence>
<dbReference type="Bgee" id="ENSMUSG00000058388">
    <property type="expression patterns" value="Expressed in spermatocyte and 263 other cell types or tissues"/>
</dbReference>
<feature type="transmembrane region" description="Helical" evidence="7">
    <location>
        <begin position="565"/>
        <end position="586"/>
    </location>
</feature>
<evidence type="ECO:0000256" key="3">
    <source>
        <dbReference type="ARBA" id="ARBA00022989"/>
    </source>
</evidence>
<dbReference type="PANTHER" id="PTHR12680:SF8">
    <property type="entry name" value="PROTEIN PHTF1"/>
    <property type="match status" value="1"/>
</dbReference>
<keyword evidence="3 7" id="KW-1133">Transmembrane helix</keyword>
<evidence type="ECO:0000256" key="4">
    <source>
        <dbReference type="ARBA" id="ARBA00023136"/>
    </source>
</evidence>
<dbReference type="GO" id="GO:0005783">
    <property type="term" value="C:endoplasmic reticulum"/>
    <property type="evidence" value="ECO:0007669"/>
    <property type="project" value="InterPro"/>
</dbReference>
<sequence>MASNERDAISWYQKKIGAYDQQIWEKSIEQTQIKGFKNKPKKMGHIKPDLIDVDLIRGSTFAKAKPEIPWTSLTRKGLVRVVFFPLFSSWWIQVTSLRIFVWLLLLYLMQVTAVVLYLLMPIVSASEVLGPLCLMLLMGTVHCQIVSTQITRPSGNNGNRRRRIKRVKLVSNKGTETDNDSGCFHPILKKRQGRPEIRMWQAREKAKVSDGEKCRREAYRRLGNGISDDLSSEEDGEARTQMILLRRSVEGASSDNGYEVKNRRSILSRHLNSQVKKTTRWCHIVRDSDSLAESEFESAVFSQGSRSGMSGGSRSLNLSRRDSESTRHDSETEDMLWDDLLHGPECRSSVTSDSEGAHVNTIHSGTKRDPKEDVFQQNHLFWLQNSSPASERVSAIIWEGNECKKMDMSVLEISGIIMSRVNAYEQGVGYQMLGNAVTVGLALFPFLYRLFREKSFDQLKSISAEEVLTLFCGAPPVTPVVILSIINFIERLCLTWMFFFMMCVAERTYKQRFLFAKLFSHITSARKARKYEIPHFRLKKVENIKIWLSLRSYLKRRGPQRSVDVVVSSVFLLTLSIAFICCAQVLQGHKTFLNDAYNWEFLIWETALLLFLLRLASLGSETNKKYSNVSILLTEQINLYLKMEKKPNKKEQLTLVNNVLKLSTKLLKELDTPFRLYGLTMNPLIYNITRVVILSAVSGVISDLLGFNIRLWKIKS</sequence>
<evidence type="ECO:0000256" key="2">
    <source>
        <dbReference type="ARBA" id="ARBA00022692"/>
    </source>
</evidence>
<dbReference type="Ensembl" id="ENSMUST00000090685.11">
    <property type="protein sequence ID" value="ENSMUSP00000088184.5"/>
    <property type="gene ID" value="ENSMUSG00000058388.15"/>
</dbReference>
<evidence type="ECO:0007829" key="13">
    <source>
        <dbReference type="ProteomicsDB" id="Q80YS3"/>
    </source>
</evidence>
<reference evidence="9" key="1">
    <citation type="journal article" date="2004" name="Genome Res.">
        <title>The status, quality, and expansion of the NIH full-length cDNA project: the Mammalian Gene Collection (MGC).</title>
        <authorList>
            <consortium name="The MGC Project Team"/>
            <person name="Gerhard D.S."/>
            <person name="Wagner L."/>
            <person name="Feingold E.A."/>
            <person name="Shenmen C.M."/>
            <person name="Grouse L.H."/>
            <person name="Schuler G."/>
            <person name="Klein S.L."/>
            <person name="Old S."/>
            <person name="Rasooly R."/>
            <person name="Good P."/>
            <person name="Guyer M."/>
            <person name="Peck A.M."/>
            <person name="Derge J.G."/>
            <person name="Lipman D."/>
            <person name="Collins F.S."/>
            <person name="Jang W."/>
            <person name="Sherry S."/>
            <person name="Feolo M."/>
            <person name="Misquitta L."/>
            <person name="Lee E."/>
            <person name="Rotmistrovsky K."/>
            <person name="Greenhut S.F."/>
            <person name="Schaefer C.F."/>
            <person name="Buetow K."/>
            <person name="Bonner T.I."/>
            <person name="Haussler D."/>
            <person name="Kent J."/>
            <person name="Kiekhaus M."/>
            <person name="Furey T."/>
            <person name="Brent M."/>
            <person name="Prange C."/>
            <person name="Schreiber K."/>
            <person name="Shapiro N."/>
            <person name="Bhat N.K."/>
            <person name="Hopkins R.F."/>
            <person name="Hsie F."/>
            <person name="Driscoll T."/>
            <person name="Soares M.B."/>
            <person name="Casavant T.L."/>
            <person name="Scheetz T.E."/>
            <person name="Brown-stein M.J."/>
            <person name="Usdin T.B."/>
            <person name="Toshiyuki S."/>
            <person name="Carninci P."/>
            <person name="Piao Y."/>
            <person name="Dudekula D.B."/>
            <person name="Ko M.S."/>
            <person name="Kawakami K."/>
            <person name="Suzuki Y."/>
            <person name="Sugano S."/>
            <person name="Gruber C.E."/>
            <person name="Smith M.R."/>
            <person name="Simmons B."/>
            <person name="Moore T."/>
            <person name="Waterman R."/>
            <person name="Johnson S.L."/>
            <person name="Ruan Y."/>
            <person name="Wei C.L."/>
            <person name="Mathavan S."/>
            <person name="Gunaratne P.H."/>
            <person name="Wu J."/>
            <person name="Garcia A.M."/>
            <person name="Hulyk S.W."/>
            <person name="Fuh E."/>
            <person name="Yuan Y."/>
            <person name="Sneed A."/>
            <person name="Kowis C."/>
            <person name="Hodgson A."/>
            <person name="Muzny D.M."/>
            <person name="McPherson J."/>
            <person name="Gibbs R.A."/>
            <person name="Fahey J."/>
            <person name="Helton E."/>
            <person name="Ketteman M."/>
            <person name="Madan A."/>
            <person name="Rodrigues S."/>
            <person name="Sanchez A."/>
            <person name="Whiting M."/>
            <person name="Madari A."/>
            <person name="Young A.C."/>
            <person name="Wetherby K.D."/>
            <person name="Granite S.J."/>
            <person name="Kwong P.N."/>
            <person name="Brinkley C.P."/>
            <person name="Pearson R.L."/>
            <person name="Bouffard G.G."/>
            <person name="Blakesly R.W."/>
            <person name="Green E.D."/>
            <person name="Dickson M.C."/>
            <person name="Rodriguez A.C."/>
            <person name="Grimwood J."/>
            <person name="Schmutz J."/>
            <person name="Myers R.M."/>
            <person name="Butterfield Y.S."/>
            <person name="Griffith M."/>
            <person name="Griffith O.L."/>
            <person name="Krzywinski M.I."/>
            <person name="Liao N."/>
            <person name="Morin R."/>
            <person name="Morrin R."/>
            <person name="Palmquist D."/>
            <person name="Petrescu A.S."/>
            <person name="Skalska U."/>
            <person name="Smailus D.E."/>
            <person name="Stott J.M."/>
            <person name="Schnerch A."/>
            <person name="Schein J.E."/>
            <person name="Jones S.J."/>
            <person name="Holt R.A."/>
            <person name="Baross A."/>
            <person name="Marra M.A."/>
            <person name="Clifton S."/>
            <person name="Makowski K.A."/>
            <person name="Bosak S."/>
            <person name="Malek J."/>
        </authorList>
    </citation>
    <scope>NUCLEOTIDE SEQUENCE [LARGE SCALE MRNA]</scope>
    <source>
        <tissue evidence="9">Limb</tissue>
    </source>
</reference>
<dbReference type="InterPro" id="IPR021980">
    <property type="entry name" value="PHTF1/2_N"/>
</dbReference>
<dbReference type="CTD" id="10745"/>
<gene>
    <name evidence="9 10 11" type="primary">Phtf1</name>
</gene>
<feature type="compositionally biased region" description="Basic and acidic residues" evidence="6">
    <location>
        <begin position="319"/>
        <end position="330"/>
    </location>
</feature>
<evidence type="ECO:0000256" key="5">
    <source>
        <dbReference type="ARBA" id="ARBA00023180"/>
    </source>
</evidence>
<reference evidence="10 12" key="2">
    <citation type="journal article" date="2009" name="PLoS Biol.">
        <title>Lineage-specific biology revealed by a finished genome assembly of the mouse.</title>
        <authorList>
            <consortium name="Mouse Genome Sequencing Consortium"/>
            <person name="Church D.M."/>
            <person name="Goodstadt L."/>
            <person name="Hillier L.W."/>
            <person name="Zody M.C."/>
            <person name="Goldstein S."/>
            <person name="She X."/>
            <person name="Bult C.J."/>
            <person name="Agarwala R."/>
            <person name="Cherry J.L."/>
            <person name="DiCuccio M."/>
            <person name="Hlavina W."/>
            <person name="Kapustin Y."/>
            <person name="Meric P."/>
            <person name="Maglott D."/>
            <person name="Birtle Z."/>
            <person name="Marques A.C."/>
            <person name="Graves T."/>
            <person name="Zhou S."/>
            <person name="Teague B."/>
            <person name="Potamousis K."/>
            <person name="Churas C."/>
            <person name="Place M."/>
            <person name="Herschleb J."/>
            <person name="Runnheim R."/>
            <person name="Forrest D."/>
            <person name="Amos-Landgraf J."/>
            <person name="Schwartz D.C."/>
            <person name="Cheng Z."/>
            <person name="Lindblad-Toh K."/>
            <person name="Eichler E.E."/>
            <person name="Ponting C.P."/>
        </authorList>
    </citation>
    <scope>NUCLEOTIDE SEQUENCE [LARGE SCALE GENOMIC DNA]</scope>
    <source>
        <strain evidence="10 12">C57BL/6J</strain>
    </source>
</reference>
<evidence type="ECO:0000256" key="7">
    <source>
        <dbReference type="SAM" id="Phobius"/>
    </source>
</evidence>
<keyword evidence="5" id="KW-0325">Glycoprotein</keyword>
<dbReference type="EMBL" id="BC050825">
    <property type="protein sequence ID" value="AAH50825.1"/>
    <property type="molecule type" value="mRNA"/>
</dbReference>
<dbReference type="GeneID" id="18685"/>
<feature type="domain" description="PHTF1/2 N-terminal" evidence="8">
    <location>
        <begin position="5"/>
        <end position="150"/>
    </location>
</feature>
<comment type="subcellular location">
    <subcellularLocation>
        <location evidence="1">Membrane</location>
        <topology evidence="1">Multi-pass membrane protein</topology>
    </subcellularLocation>
</comment>
<dbReference type="ProteomicsDB" id="330360"/>
<evidence type="ECO:0000256" key="1">
    <source>
        <dbReference type="ARBA" id="ARBA00004141"/>
    </source>
</evidence>
<name>Q80YS3_MOUSE</name>
<feature type="compositionally biased region" description="Low complexity" evidence="6">
    <location>
        <begin position="302"/>
        <end position="318"/>
    </location>
</feature>
<protein>
    <submittedName>
        <fullName evidence="9">Phtf1 protein</fullName>
    </submittedName>
    <submittedName>
        <fullName evidence="10">Putative homeodomain transcription factor 1</fullName>
    </submittedName>
</protein>
<reference evidence="10" key="4">
    <citation type="journal article" date="2011" name="PLoS Biol.">
        <title>Modernizing reference genome assemblies.</title>
        <authorList>
            <person name="Church D.M."/>
            <person name="Schneider V.A."/>
            <person name="Graves T."/>
            <person name="Auger K."/>
            <person name="Cunningham F."/>
            <person name="Bouk N."/>
            <person name="Chen H.C."/>
            <person name="Agarwala R."/>
            <person name="McLaren W.M."/>
            <person name="Ritchie G.R."/>
            <person name="Albracht D."/>
            <person name="Kremitzki M."/>
            <person name="Rock S."/>
            <person name="Kotkiewicz H."/>
            <person name="Kremitzki C."/>
            <person name="Wollam A."/>
            <person name="Trani L."/>
            <person name="Fulton L."/>
            <person name="Fulton R."/>
            <person name="Matthews L."/>
            <person name="Whitehead S."/>
            <person name="Chow W."/>
            <person name="Torrance J."/>
            <person name="Dunn M."/>
            <person name="Harden G."/>
            <person name="Threadgold G."/>
            <person name="Wood J."/>
            <person name="Collins J."/>
            <person name="Heath P."/>
            <person name="Griffiths G."/>
            <person name="Pelan S."/>
            <person name="Grafham D."/>
            <person name="Eichler E.E."/>
            <person name="Weinstock G."/>
            <person name="Mardis E.R."/>
            <person name="Wilson R.K."/>
            <person name="Howe K."/>
            <person name="Flicek P."/>
            <person name="Hubbard T."/>
        </authorList>
    </citation>
    <scope>NUCLEOTIDE SEQUENCE [LARGE SCALE GENOMIC DNA]</scope>
    <source>
        <strain evidence="10">C57BL/6J</strain>
    </source>
</reference>
<dbReference type="Pfam" id="PF12129">
    <property type="entry name" value="PHTF1-2_N"/>
    <property type="match status" value="1"/>
</dbReference>
<evidence type="ECO:0000313" key="12">
    <source>
        <dbReference type="Proteomes" id="UP000000589"/>
    </source>
</evidence>
<dbReference type="HOGENOM" id="CLU_013937_0_0_1"/>
<feature type="transmembrane region" description="Helical" evidence="7">
    <location>
        <begin position="99"/>
        <end position="119"/>
    </location>
</feature>
<dbReference type="InterPro" id="IPR039775">
    <property type="entry name" value="PHTF1/2"/>
</dbReference>
<accession>Q80YS3</accession>
<dbReference type="GeneTree" id="ENSGT00390000011648"/>
<dbReference type="Antibodypedia" id="20143">
    <property type="antibodies" value="32 antibodies from 14 providers"/>
</dbReference>
<proteinExistence type="evidence at protein level"/>
<dbReference type="RefSeq" id="NP_001156941.1">
    <property type="nucleotide sequence ID" value="NM_001163469.1"/>
</dbReference>
<evidence type="ECO:0000313" key="9">
    <source>
        <dbReference type="EMBL" id="AAH50825.1"/>
    </source>
</evidence>
<feature type="transmembrane region" description="Helical" evidence="7">
    <location>
        <begin position="128"/>
        <end position="147"/>
    </location>
</feature>
<dbReference type="UCSC" id="uc012cvh.1">
    <property type="organism name" value="mouse"/>
</dbReference>
<dbReference type="ExpressionAtlas" id="Q80YS3">
    <property type="expression patterns" value="baseline and differential"/>
</dbReference>
<keyword evidence="4 7" id="KW-0472">Membrane</keyword>
<keyword evidence="13" id="KW-1267">Proteomics identification</keyword>
<dbReference type="VEuPathDB" id="HostDB:ENSMUSG00000058388"/>
<organism evidence="9">
    <name type="scientific">Mus musculus</name>
    <name type="common">Mouse</name>
    <dbReference type="NCBI Taxonomy" id="10090"/>
    <lineage>
        <taxon>Eukaryota</taxon>
        <taxon>Metazoa</taxon>
        <taxon>Chordata</taxon>
        <taxon>Craniata</taxon>
        <taxon>Vertebrata</taxon>
        <taxon>Euteleostomi</taxon>
        <taxon>Mammalia</taxon>
        <taxon>Eutheria</taxon>
        <taxon>Euarchontoglires</taxon>
        <taxon>Glires</taxon>
        <taxon>Rodentia</taxon>
        <taxon>Myomorpha</taxon>
        <taxon>Muroidea</taxon>
        <taxon>Muridae</taxon>
        <taxon>Murinae</taxon>
        <taxon>Mus</taxon>
        <taxon>Mus</taxon>
    </lineage>
</organism>
<reference evidence="10" key="5">
    <citation type="submission" date="2025-05" db="UniProtKB">
        <authorList>
            <consortium name="Ensembl"/>
        </authorList>
    </citation>
    <scope>IDENTIFICATION</scope>
    <source>
        <strain evidence="10">C57BL/6J</strain>
    </source>
</reference>
<dbReference type="PANTHER" id="PTHR12680">
    <property type="entry name" value="PUTATIVE HOMEODOMAIN TRANSCRIPTION FACTOR PHTF"/>
    <property type="match status" value="1"/>
</dbReference>
<dbReference type="AGR" id="MGI:1332671"/>
<keyword evidence="2 7" id="KW-0812">Transmembrane</keyword>
<reference evidence="14" key="3">
    <citation type="journal article" date="2010" name="Cell">
        <title>A tissue-specific atlas of mouse protein phosphorylation and expression.</title>
        <authorList>
            <person name="Huttlin E.L."/>
            <person name="Jedrychowski M.P."/>
            <person name="Elias J.E."/>
            <person name="Goswami T."/>
            <person name="Rad R."/>
            <person name="Beausoleil S.A."/>
            <person name="Villen J."/>
            <person name="Haas W."/>
            <person name="Sowa M.E."/>
            <person name="Gygi S.P."/>
        </authorList>
    </citation>
    <scope>IDENTIFICATION BY MASS SPECTROMETRY [LARGE SCALE ANALYSIS]</scope>
</reference>
<feature type="transmembrane region" description="Helical" evidence="7">
    <location>
        <begin position="467"/>
        <end position="486"/>
    </location>
</feature>
<dbReference type="AlphaFoldDB" id="Q80YS3"/>
<feature type="transmembrane region" description="Helical" evidence="7">
    <location>
        <begin position="598"/>
        <end position="616"/>
    </location>
</feature>
<dbReference type="MGI" id="MGI:1332671">
    <property type="gene designation" value="Phtf1"/>
</dbReference>
<evidence type="ECO:0000313" key="11">
    <source>
        <dbReference type="MGI" id="MGI:1332671"/>
    </source>
</evidence>
<dbReference type="Proteomes" id="UP000000589">
    <property type="component" value="Chromosome 3"/>
</dbReference>
<dbReference type="SMR" id="Q80YS3"/>
<dbReference type="BioGRID-ORCS" id="18685">
    <property type="hits" value="3 hits in 78 CRISPR screens"/>
</dbReference>
<dbReference type="OrthoDB" id="10066656at2759"/>
<feature type="transmembrane region" description="Helical" evidence="7">
    <location>
        <begin position="428"/>
        <end position="447"/>
    </location>
</feature>
<evidence type="ECO:0000259" key="8">
    <source>
        <dbReference type="Pfam" id="PF12129"/>
    </source>
</evidence>
<feature type="region of interest" description="Disordered" evidence="6">
    <location>
        <begin position="300"/>
        <end position="369"/>
    </location>
</feature>
<dbReference type="GO" id="GO:0016020">
    <property type="term" value="C:membrane"/>
    <property type="evidence" value="ECO:0007669"/>
    <property type="project" value="UniProtKB-SubCell"/>
</dbReference>
<keyword evidence="12" id="KW-1185">Reference proteome</keyword>
<evidence type="ECO:0007829" key="14">
    <source>
        <dbReference type="PubMed" id="21183079"/>
    </source>
</evidence>